<dbReference type="Gene3D" id="1.25.40.10">
    <property type="entry name" value="Tetratricopeptide repeat domain"/>
    <property type="match status" value="1"/>
</dbReference>
<feature type="region of interest" description="Disordered" evidence="1">
    <location>
        <begin position="978"/>
        <end position="1020"/>
    </location>
</feature>
<reference evidence="2 3" key="1">
    <citation type="submission" date="2024-03" db="EMBL/GenBank/DDBJ databases">
        <title>Genome-scale model development and genomic sequencing of the oleaginous clade Lipomyces.</title>
        <authorList>
            <consortium name="Lawrence Berkeley National Laboratory"/>
            <person name="Czajka J.J."/>
            <person name="Han Y."/>
            <person name="Kim J."/>
            <person name="Mondo S.J."/>
            <person name="Hofstad B.A."/>
            <person name="Robles A."/>
            <person name="Haridas S."/>
            <person name="Riley R."/>
            <person name="LaButti K."/>
            <person name="Pangilinan J."/>
            <person name="Andreopoulos W."/>
            <person name="Lipzen A."/>
            <person name="Yan J."/>
            <person name="Wang M."/>
            <person name="Ng V."/>
            <person name="Grigoriev I.V."/>
            <person name="Spatafora J.W."/>
            <person name="Magnuson J.K."/>
            <person name="Baker S.E."/>
            <person name="Pomraning K.R."/>
        </authorList>
    </citation>
    <scope>NUCLEOTIDE SEQUENCE [LARGE SCALE GENOMIC DNA]</scope>
    <source>
        <strain evidence="2 3">Phaff 52-87</strain>
    </source>
</reference>
<dbReference type="RefSeq" id="XP_064765534.1">
    <property type="nucleotide sequence ID" value="XM_064915016.1"/>
</dbReference>
<dbReference type="Proteomes" id="UP001498771">
    <property type="component" value="Unassembled WGS sequence"/>
</dbReference>
<dbReference type="InterPro" id="IPR011990">
    <property type="entry name" value="TPR-like_helical_dom_sf"/>
</dbReference>
<dbReference type="GeneID" id="90040528"/>
<dbReference type="PANTHER" id="PTHR47938">
    <property type="entry name" value="RESPIRATORY COMPLEX I CHAPERONE (CIA84), PUTATIVE (AFU_ORTHOLOGUE AFUA_2G06020)-RELATED"/>
    <property type="match status" value="1"/>
</dbReference>
<gene>
    <name evidence="2" type="ORF">BZA70DRAFT_313219</name>
</gene>
<evidence type="ECO:0000313" key="3">
    <source>
        <dbReference type="Proteomes" id="UP001498771"/>
    </source>
</evidence>
<dbReference type="EMBL" id="JBBJBU010000017">
    <property type="protein sequence ID" value="KAK7202501.1"/>
    <property type="molecule type" value="Genomic_DNA"/>
</dbReference>
<feature type="region of interest" description="Disordered" evidence="1">
    <location>
        <begin position="85"/>
        <end position="104"/>
    </location>
</feature>
<sequence length="1020" mass="116772">MHLRVGTKVASRSQLLSRVYTPSALLTSSIAIVRTQHNLIYPQLSSTRAYATDPPPFDSGDRAANNPKQLRKSWFSKLFQDKKPATDSSWETRRSAADGSKEGYEPDAEWEALQRLSSLIRKVKSELASTDDIEALTEVEFDIKDAVSDLISKLAMHELPVVHTRLIEEAWKILYTPQIGRVQETDLKDLVDAKDVKRLHFDTEELKRLLRLIVRFDQRSDYHVVLGRKVYEALMREIPINNQAEAQEQFMLFVLLLSRNKADNEMLLAFDQLLQKLDSIDEGIAVALVSIINNITDPKIQEILVSRLCDIEALDIGAFNIVLQAAVEGGQRNVWSIYDKTLGNESYLLLPSLDTYELLFRYIVKGFEPERSEAFMKDVKDVMFSTRNDGVLIATYDVLQNQELYRSYLTACIVVDDKKAAEVIAALFESDGIRENLDPETWDVWAQWIAYSKFSVDEVVKVFDAMAEYGYRVTTATLNGVLRASQVSVQNGMATSQFCDDVFSLFKSYEAPIDNTSVSLRIRDRLYAGDVKAAIAAFKLGTKEGLTWNVKTDDMKALFMILESLASHTSAEFDASILVELYMAIRVYVNSVDYTTRLAVVKAFIYHGEIGTLQDFLNEEMGESYRFPPSSFPELYSALREAVLESNSSDAAWMLYECLHMHFIPDYNTYLASIKKFCDLDYPEAALELFRHVRLHTDTPPQRDMYSVILRGFSRRFYRSGIKEVLMCYKIDLNIEPDTELFNAILEASNTDLDAYYTYHIWQQMSFAATSRDSSSGLDRQPNTETFRLLMRMASLAGAGYADHLWDDFQYFANVPITLEVVKFYVVAHLQSGTRGKALNIAAVFMPRILERLEALKNQEENSWQSSESDSVSPFYSSSEKETTVTEIIELLYNYVTPKEKEIIQAWALKAYPEEFKKIRLWDFEAQKLELYDILPYAVPKVDAKTGALIDPSEAEKQAPFILQVETGQDLLTAQEQERHSNMEMEEVRRREKFANMNQKTEETEVREEDLIEVRRNGRT</sequence>
<protein>
    <submittedName>
        <fullName evidence="2">Uncharacterized protein</fullName>
    </submittedName>
</protein>
<keyword evidence="3" id="KW-1185">Reference proteome</keyword>
<comment type="caution">
    <text evidence="2">The sequence shown here is derived from an EMBL/GenBank/DDBJ whole genome shotgun (WGS) entry which is preliminary data.</text>
</comment>
<dbReference type="PANTHER" id="PTHR47938:SF35">
    <property type="entry name" value="PENTATRICOPEPTIDE REPEAT-CONTAINING PROTEIN 4, MITOCHONDRIAL-RELATED"/>
    <property type="match status" value="1"/>
</dbReference>
<accession>A0ABR1EY29</accession>
<proteinExistence type="predicted"/>
<evidence type="ECO:0000313" key="2">
    <source>
        <dbReference type="EMBL" id="KAK7202501.1"/>
    </source>
</evidence>
<name>A0ABR1EY29_9ASCO</name>
<evidence type="ECO:0000256" key="1">
    <source>
        <dbReference type="SAM" id="MobiDB-lite"/>
    </source>
</evidence>
<feature type="compositionally biased region" description="Basic and acidic residues" evidence="1">
    <location>
        <begin position="978"/>
        <end position="1004"/>
    </location>
</feature>
<organism evidence="2 3">
    <name type="scientific">Myxozyma melibiosi</name>
    <dbReference type="NCBI Taxonomy" id="54550"/>
    <lineage>
        <taxon>Eukaryota</taxon>
        <taxon>Fungi</taxon>
        <taxon>Dikarya</taxon>
        <taxon>Ascomycota</taxon>
        <taxon>Saccharomycotina</taxon>
        <taxon>Lipomycetes</taxon>
        <taxon>Lipomycetales</taxon>
        <taxon>Lipomycetaceae</taxon>
        <taxon>Myxozyma</taxon>
    </lineage>
</organism>